<keyword evidence="9" id="KW-0479">Metal-binding</keyword>
<dbReference type="EC" id="3.1.13.4" evidence="5"/>
<keyword evidence="12" id="KW-0694">RNA-binding</keyword>
<organism evidence="17">
    <name type="scientific">Octopus bimaculoides</name>
    <name type="common">California two-spotted octopus</name>
    <dbReference type="NCBI Taxonomy" id="37653"/>
    <lineage>
        <taxon>Eukaryota</taxon>
        <taxon>Metazoa</taxon>
        <taxon>Spiralia</taxon>
        <taxon>Lophotrochozoa</taxon>
        <taxon>Mollusca</taxon>
        <taxon>Cephalopoda</taxon>
        <taxon>Coleoidea</taxon>
        <taxon>Octopodiformes</taxon>
        <taxon>Octopoda</taxon>
        <taxon>Incirrata</taxon>
        <taxon>Octopodidae</taxon>
        <taxon>Octopus</taxon>
    </lineage>
</organism>
<dbReference type="InterPro" id="IPR014789">
    <property type="entry name" value="PolyA-riboNase_RNA-binding"/>
</dbReference>
<keyword evidence="8" id="KW-0540">Nuclease</keyword>
<evidence type="ECO:0000256" key="10">
    <source>
        <dbReference type="ARBA" id="ARBA00022801"/>
    </source>
</evidence>
<dbReference type="SUPFAM" id="SSF82708">
    <property type="entry name" value="R3H domain"/>
    <property type="match status" value="1"/>
</dbReference>
<dbReference type="GO" id="GO:0005737">
    <property type="term" value="C:cytoplasm"/>
    <property type="evidence" value="ECO:0007669"/>
    <property type="project" value="UniProtKB-SubCell"/>
</dbReference>
<dbReference type="Pfam" id="PF08675">
    <property type="entry name" value="RNA_bind"/>
    <property type="match status" value="1"/>
</dbReference>
<dbReference type="PANTHER" id="PTHR15092:SF44">
    <property type="entry name" value="POLY(A)-SPECIFIC RIBONUCLEASE PARN"/>
    <property type="match status" value="1"/>
</dbReference>
<dbReference type="Gene3D" id="3.30.1370.50">
    <property type="entry name" value="R3H-like domain"/>
    <property type="match status" value="1"/>
</dbReference>
<evidence type="ECO:0000313" key="17">
    <source>
        <dbReference type="EMBL" id="KOF93324.1"/>
    </source>
</evidence>
<dbReference type="GO" id="GO:1990432">
    <property type="term" value="P:siRNA 3'-end processing"/>
    <property type="evidence" value="ECO:0007669"/>
    <property type="project" value="TreeGrafter"/>
</dbReference>
<protein>
    <recommendedName>
        <fullName evidence="6">Poly(A)-specific ribonuclease PARN</fullName>
        <ecNumber evidence="5">3.1.13.4</ecNumber>
    </recommendedName>
    <alternativeName>
        <fullName evidence="14">Polyadenylate-specific ribonuclease</fullName>
    </alternativeName>
</protein>
<dbReference type="InterPro" id="IPR051181">
    <property type="entry name" value="CAF1_poly(A)_ribonucleases"/>
</dbReference>
<dbReference type="InterPro" id="IPR036867">
    <property type="entry name" value="R3H_dom_sf"/>
</dbReference>
<dbReference type="GO" id="GO:0000289">
    <property type="term" value="P:nuclear-transcribed mRNA poly(A) tail shortening"/>
    <property type="evidence" value="ECO:0007669"/>
    <property type="project" value="TreeGrafter"/>
</dbReference>
<comment type="subcellular location">
    <subcellularLocation>
        <location evidence="3">Cytoplasm</location>
    </subcellularLocation>
    <subcellularLocation>
        <location evidence="2">Nucleus</location>
    </subcellularLocation>
</comment>
<accession>A0A0L8HVV5</accession>
<evidence type="ECO:0000256" key="5">
    <source>
        <dbReference type="ARBA" id="ARBA00012161"/>
    </source>
</evidence>
<dbReference type="STRING" id="37653.A0A0L8HVV5"/>
<evidence type="ECO:0000256" key="14">
    <source>
        <dbReference type="ARBA" id="ARBA00031923"/>
    </source>
</evidence>
<keyword evidence="13" id="KW-0539">Nucleus</keyword>
<dbReference type="SUPFAM" id="SSF53098">
    <property type="entry name" value="Ribonuclease H-like"/>
    <property type="match status" value="1"/>
</dbReference>
<keyword evidence="11" id="KW-0269">Exonuclease</keyword>
<evidence type="ECO:0000256" key="4">
    <source>
        <dbReference type="ARBA" id="ARBA00008372"/>
    </source>
</evidence>
<dbReference type="OrthoDB" id="1432093at2759"/>
<dbReference type="InterPro" id="IPR001374">
    <property type="entry name" value="R3H_dom"/>
</dbReference>
<dbReference type="CDD" id="cd02637">
    <property type="entry name" value="R3H_PARN"/>
    <property type="match status" value="1"/>
</dbReference>
<dbReference type="GO" id="GO:0005634">
    <property type="term" value="C:nucleus"/>
    <property type="evidence" value="ECO:0007669"/>
    <property type="project" value="UniProtKB-SubCell"/>
</dbReference>
<feature type="domain" description="R3H" evidence="16">
    <location>
        <begin position="250"/>
        <end position="317"/>
    </location>
</feature>
<dbReference type="Gene3D" id="3.30.420.10">
    <property type="entry name" value="Ribonuclease H-like superfamily/Ribonuclease H"/>
    <property type="match status" value="2"/>
</dbReference>
<comment type="catalytic activity">
    <reaction evidence="1">
        <text>Exonucleolytic cleavage of poly(A) to 5'-AMP.</text>
        <dbReference type="EC" id="3.1.13.4"/>
    </reaction>
</comment>
<evidence type="ECO:0000256" key="7">
    <source>
        <dbReference type="ARBA" id="ARBA00022490"/>
    </source>
</evidence>
<dbReference type="InterPro" id="IPR012677">
    <property type="entry name" value="Nucleotide-bd_a/b_plait_sf"/>
</dbReference>
<evidence type="ECO:0000256" key="13">
    <source>
        <dbReference type="ARBA" id="ARBA00023242"/>
    </source>
</evidence>
<keyword evidence="7" id="KW-0963">Cytoplasm</keyword>
<dbReference type="InterPro" id="IPR034042">
    <property type="entry name" value="PARN_R3H"/>
</dbReference>
<dbReference type="InterPro" id="IPR035979">
    <property type="entry name" value="RBD_domain_sf"/>
</dbReference>
<evidence type="ECO:0000256" key="11">
    <source>
        <dbReference type="ARBA" id="ARBA00022839"/>
    </source>
</evidence>
<dbReference type="PROSITE" id="PS51061">
    <property type="entry name" value="R3H"/>
    <property type="match status" value="1"/>
</dbReference>
<evidence type="ECO:0000256" key="12">
    <source>
        <dbReference type="ARBA" id="ARBA00022884"/>
    </source>
</evidence>
<evidence type="ECO:0000256" key="1">
    <source>
        <dbReference type="ARBA" id="ARBA00001663"/>
    </source>
</evidence>
<dbReference type="PANTHER" id="PTHR15092">
    <property type="entry name" value="POLY A -SPECIFIC RIBONUCLEASE/TARGET OF EGR1, MEMBER 1"/>
    <property type="match status" value="1"/>
</dbReference>
<name>A0A0L8HVV5_OCTBM</name>
<dbReference type="GO" id="GO:0046872">
    <property type="term" value="F:metal ion binding"/>
    <property type="evidence" value="ECO:0007669"/>
    <property type="project" value="UniProtKB-KW"/>
</dbReference>
<dbReference type="AlphaFoldDB" id="A0A0L8HVV5"/>
<feature type="compositionally biased region" description="Basic and acidic residues" evidence="15">
    <location>
        <begin position="326"/>
        <end position="341"/>
    </location>
</feature>
<dbReference type="SUPFAM" id="SSF54928">
    <property type="entry name" value="RNA-binding domain, RBD"/>
    <property type="match status" value="1"/>
</dbReference>
<proteinExistence type="inferred from homology"/>
<dbReference type="GO" id="GO:1990431">
    <property type="term" value="P:priRNA 3'-end processing"/>
    <property type="evidence" value="ECO:0007669"/>
    <property type="project" value="TreeGrafter"/>
</dbReference>
<dbReference type="Gene3D" id="3.30.70.330">
    <property type="match status" value="1"/>
</dbReference>
<dbReference type="EMBL" id="KQ417199">
    <property type="protein sequence ID" value="KOF93324.1"/>
    <property type="molecule type" value="Genomic_DNA"/>
</dbReference>
<keyword evidence="10" id="KW-0378">Hydrolase</keyword>
<comment type="similarity">
    <text evidence="4">Belongs to the CAF1 family.</text>
</comment>
<sequence length="702" mass="79768">MHTHTCSYLLHTYFHIHLHTQSKFLQLDALPNANHSESVVGAFTCHPHENGHARNGVFYVPPAQASPGALATISLENPTGANFYECIDLIQKSIEESDFVAIDGEFTGLDHPDHGQPQPFDTPAERYQKLSKGSVEFLLLQFGLCTFKLNPETQQYETNPFNFYIFPKPFKKESPDQRFLCQSSSIDFLASQGFDFNKVFREGIPYLTPDNEQTLRECLEQKRQLISQHGSSSYFSPLEQKDLEIPADQKVFVDTVCESVQTFVDNSKETVLDLPPCNGFQRKLLYQTLRNKFSNSIHLETKTGERKERFIVVTKISSDEELKKKENEKYSTELHGKRTLNDDDDDDDDDGKGHSLANGDIESSVHLFQTKLDQAVGFSKIIRLISSSGTVVVGHNMLLDIIHILHQFHSPLPQEYEEFKGFLHSQFPNLIDTKLMASTSPFRELVSSSSLGDLLNILQTKPFKTVEYSIPEEFPKYDLENQQLHEAGYDAFITGLCFIGMANYLVKKENAGRPLKLSSSSYVCFPYCHGLDVSTRADKLSSTKYPLFSPLSPLLEPFKNKLFMSRVQDIPYVNVTGNDIQPTRDHIFHVTFPKEWKAADLYQLFMPFGNVQLSWINDTSAYVALHNKDNAGMESKRKKIALSEPQPRKKRPIILDDETNGGNNFTKKFKTLNVERFSPTIEITDPHSTIHIPLSKLVKQGN</sequence>
<evidence type="ECO:0000256" key="9">
    <source>
        <dbReference type="ARBA" id="ARBA00022723"/>
    </source>
</evidence>
<feature type="region of interest" description="Disordered" evidence="15">
    <location>
        <begin position="326"/>
        <end position="357"/>
    </location>
</feature>
<evidence type="ECO:0000256" key="8">
    <source>
        <dbReference type="ARBA" id="ARBA00022722"/>
    </source>
</evidence>
<dbReference type="GO" id="GO:0003723">
    <property type="term" value="F:RNA binding"/>
    <property type="evidence" value="ECO:0007669"/>
    <property type="project" value="UniProtKB-KW"/>
</dbReference>
<evidence type="ECO:0000256" key="3">
    <source>
        <dbReference type="ARBA" id="ARBA00004496"/>
    </source>
</evidence>
<evidence type="ECO:0000259" key="16">
    <source>
        <dbReference type="PROSITE" id="PS51061"/>
    </source>
</evidence>
<dbReference type="FunFam" id="3.30.420.10:FF:000035">
    <property type="entry name" value="Poly(A)-specific ribonuclease PARN"/>
    <property type="match status" value="1"/>
</dbReference>
<evidence type="ECO:0000256" key="15">
    <source>
        <dbReference type="SAM" id="MobiDB-lite"/>
    </source>
</evidence>
<dbReference type="Pfam" id="PF04857">
    <property type="entry name" value="CAF1"/>
    <property type="match status" value="1"/>
</dbReference>
<evidence type="ECO:0000256" key="6">
    <source>
        <dbReference type="ARBA" id="ARBA00015918"/>
    </source>
</evidence>
<dbReference type="InterPro" id="IPR012337">
    <property type="entry name" value="RNaseH-like_sf"/>
</dbReference>
<reference evidence="17" key="1">
    <citation type="submission" date="2015-07" db="EMBL/GenBank/DDBJ databases">
        <title>MeaNS - Measles Nucleotide Surveillance Program.</title>
        <authorList>
            <person name="Tran T."/>
            <person name="Druce J."/>
        </authorList>
    </citation>
    <scope>NUCLEOTIDE SEQUENCE</scope>
    <source>
        <strain evidence="17">UCB-OBI-ISO-001</strain>
        <tissue evidence="17">Gonad</tissue>
    </source>
</reference>
<dbReference type="InterPro" id="IPR036397">
    <property type="entry name" value="RNaseH_sf"/>
</dbReference>
<gene>
    <name evidence="17" type="ORF">OCBIM_22004717mg</name>
</gene>
<dbReference type="GO" id="GO:0004535">
    <property type="term" value="F:poly(A)-specific ribonuclease activity"/>
    <property type="evidence" value="ECO:0007669"/>
    <property type="project" value="UniProtKB-EC"/>
</dbReference>
<dbReference type="InterPro" id="IPR006941">
    <property type="entry name" value="RNase_CAF1"/>
</dbReference>
<dbReference type="CDD" id="cd12428">
    <property type="entry name" value="RRM_PARN"/>
    <property type="match status" value="1"/>
</dbReference>
<evidence type="ECO:0000256" key="2">
    <source>
        <dbReference type="ARBA" id="ARBA00004123"/>
    </source>
</evidence>